<feature type="compositionally biased region" description="Polar residues" evidence="1">
    <location>
        <begin position="103"/>
        <end position="116"/>
    </location>
</feature>
<gene>
    <name evidence="2" type="ORF">F6J89_16270</name>
</gene>
<comment type="caution">
    <text evidence="2">The sequence shown here is derived from an EMBL/GenBank/DDBJ whole genome shotgun (WGS) entry which is preliminary data.</text>
</comment>
<dbReference type="AlphaFoldDB" id="A0A6B3NC24"/>
<evidence type="ECO:0000313" key="2">
    <source>
        <dbReference type="EMBL" id="NER29140.1"/>
    </source>
</evidence>
<feature type="region of interest" description="Disordered" evidence="1">
    <location>
        <begin position="1"/>
        <end position="30"/>
    </location>
</feature>
<feature type="compositionally biased region" description="Basic and acidic residues" evidence="1">
    <location>
        <begin position="119"/>
        <end position="129"/>
    </location>
</feature>
<organism evidence="2">
    <name type="scientific">Symploca sp. SIO1C4</name>
    <dbReference type="NCBI Taxonomy" id="2607765"/>
    <lineage>
        <taxon>Bacteria</taxon>
        <taxon>Bacillati</taxon>
        <taxon>Cyanobacteriota</taxon>
        <taxon>Cyanophyceae</taxon>
        <taxon>Coleofasciculales</taxon>
        <taxon>Coleofasciculaceae</taxon>
        <taxon>Symploca</taxon>
    </lineage>
</organism>
<feature type="compositionally biased region" description="Polar residues" evidence="1">
    <location>
        <begin position="59"/>
        <end position="89"/>
    </location>
</feature>
<dbReference type="EMBL" id="JAAHFQ010000314">
    <property type="protein sequence ID" value="NER29140.1"/>
    <property type="molecule type" value="Genomic_DNA"/>
</dbReference>
<name>A0A6B3NC24_9CYAN</name>
<protein>
    <submittedName>
        <fullName evidence="2">Uncharacterized protein</fullName>
    </submittedName>
</protein>
<sequence>MSNLFGLQTKYIDEIPEDTKQPESGQNKEAFFLDPDQAKTLGDIEYMRTPTKIKKSFPKTRSNPKGSEVIEQTSATEKVIISKNQQSAPAPNPETKPVVEAPQQESGRRSASTDSSMDMFRKMARDIKK</sequence>
<feature type="compositionally biased region" description="Basic and acidic residues" evidence="1">
    <location>
        <begin position="11"/>
        <end position="21"/>
    </location>
</feature>
<proteinExistence type="predicted"/>
<reference evidence="2" key="1">
    <citation type="submission" date="2019-11" db="EMBL/GenBank/DDBJ databases">
        <title>Genomic insights into an expanded diversity of filamentous marine cyanobacteria reveals the extraordinary biosynthetic potential of Moorea and Okeania.</title>
        <authorList>
            <person name="Ferreira Leao T."/>
            <person name="Wang M."/>
            <person name="Moss N."/>
            <person name="Da Silva R."/>
            <person name="Sanders J."/>
            <person name="Nurk S."/>
            <person name="Gurevich A."/>
            <person name="Humphrey G."/>
            <person name="Reher R."/>
            <person name="Zhu Q."/>
            <person name="Belda-Ferre P."/>
            <person name="Glukhov E."/>
            <person name="Rex R."/>
            <person name="Dorrestein P.C."/>
            <person name="Knight R."/>
            <person name="Pevzner P."/>
            <person name="Gerwick W.H."/>
            <person name="Gerwick L."/>
        </authorList>
    </citation>
    <scope>NUCLEOTIDE SEQUENCE</scope>
    <source>
        <strain evidence="2">SIO1C4</strain>
    </source>
</reference>
<accession>A0A6B3NC24</accession>
<evidence type="ECO:0000256" key="1">
    <source>
        <dbReference type="SAM" id="MobiDB-lite"/>
    </source>
</evidence>
<feature type="region of interest" description="Disordered" evidence="1">
    <location>
        <begin position="52"/>
        <end position="129"/>
    </location>
</feature>